<protein>
    <recommendedName>
        <fullName evidence="2">DUF8021 domain-containing protein</fullName>
    </recommendedName>
</protein>
<dbReference type="Pfam" id="PF26061">
    <property type="entry name" value="DUF8021"/>
    <property type="match status" value="2"/>
</dbReference>
<keyword evidence="1" id="KW-0732">Signal</keyword>
<evidence type="ECO:0000256" key="1">
    <source>
        <dbReference type="SAM" id="SignalP"/>
    </source>
</evidence>
<organism evidence="3 4">
    <name type="scientific">Daldinia eschscholtzii</name>
    <dbReference type="NCBI Taxonomy" id="292717"/>
    <lineage>
        <taxon>Eukaryota</taxon>
        <taxon>Fungi</taxon>
        <taxon>Dikarya</taxon>
        <taxon>Ascomycota</taxon>
        <taxon>Pezizomycotina</taxon>
        <taxon>Sordariomycetes</taxon>
        <taxon>Xylariomycetidae</taxon>
        <taxon>Xylariales</taxon>
        <taxon>Hypoxylaceae</taxon>
        <taxon>Daldinia</taxon>
    </lineage>
</organism>
<proteinExistence type="predicted"/>
<reference evidence="3 4" key="1">
    <citation type="journal article" date="2024" name="Front Chem Biol">
        <title>Unveiling the potential of Daldinia eschscholtzii MFLUCC 19-0629 through bioactivity and bioinformatics studies for enhanced sustainable agriculture production.</title>
        <authorList>
            <person name="Brooks S."/>
            <person name="Weaver J.A."/>
            <person name="Klomchit A."/>
            <person name="Alharthi S.A."/>
            <person name="Onlamun T."/>
            <person name="Nurani R."/>
            <person name="Vong T.K."/>
            <person name="Alberti F."/>
            <person name="Greco C."/>
        </authorList>
    </citation>
    <scope>NUCLEOTIDE SEQUENCE [LARGE SCALE GENOMIC DNA]</scope>
    <source>
        <strain evidence="3">MFLUCC 19-0629</strain>
    </source>
</reference>
<feature type="domain" description="DUF8021" evidence="2">
    <location>
        <begin position="157"/>
        <end position="304"/>
    </location>
</feature>
<evidence type="ECO:0000313" key="4">
    <source>
        <dbReference type="Proteomes" id="UP001369815"/>
    </source>
</evidence>
<dbReference type="InterPro" id="IPR058334">
    <property type="entry name" value="DUF8021"/>
</dbReference>
<evidence type="ECO:0000313" key="3">
    <source>
        <dbReference type="EMBL" id="KAK6953122.1"/>
    </source>
</evidence>
<name>A0AAX6MLR6_9PEZI</name>
<comment type="caution">
    <text evidence="3">The sequence shown here is derived from an EMBL/GenBank/DDBJ whole genome shotgun (WGS) entry which is preliminary data.</text>
</comment>
<keyword evidence="4" id="KW-1185">Reference proteome</keyword>
<dbReference type="EMBL" id="JBANMG010000005">
    <property type="protein sequence ID" value="KAK6953122.1"/>
    <property type="molecule type" value="Genomic_DNA"/>
</dbReference>
<feature type="signal peptide" evidence="1">
    <location>
        <begin position="1"/>
        <end position="24"/>
    </location>
</feature>
<sequence length="628" mass="69117">MITTVRKAIGACFSVLVLSSRTLAERCERSCLEGLISDYLNALVDHDPSSLPTTPDVKYVENEQILPLGTGEWHIVESLGKYNHTFSDPEAGQVATITTITENGVGAIYIVRLKVEKDGRISEIESQITRDSDGAELYEQRGQPEAVWFEAVPPEERIPRDKLISQTNKYYTGMQGNDPNGDYSFFDKDCNRLEDGLQTTNVKSGDPYGHSNDTAFASLTCEEQFQTGFLGFVTRIRERHFPVIDEERQAVFAITTLDHNGTVKSLPSVNGTSSPIPRYFETPRSLRAMEAFRLRGEKLYRIEMTLTEVPYNMRAAFPDVPPVDLSGPGTNFTTYPIPCDQVCLENVIGDVLMSIRVHDHTRLPLAKGIRYSENGQFVALGDGLWETLEAISWTDKYGAVLSDSKNGTAGYWGFSTEHSIPGVLSLRIKVDNGQITEIEAHVVRGESTDSRGGTVTLMRPPFPIEWEGNTTSFLNPIFQAYSANGEILPELLNAYFDGLEKHSSKGVPFAEGCTRRDNFGQGNLTCADQLDGKGSAPNGLSNTTTTVRDRRVLVADSKRGVALAVALVDEPANGPGPLSPAGRVPGTYMIPQLIKVDNGLISHIESVIKWVPFGYTSAWGEEDGKENK</sequence>
<feature type="chain" id="PRO_5043702401" description="DUF8021 domain-containing protein" evidence="1">
    <location>
        <begin position="25"/>
        <end position="628"/>
    </location>
</feature>
<gene>
    <name evidence="3" type="ORF">Daesc_005422</name>
</gene>
<evidence type="ECO:0000259" key="2">
    <source>
        <dbReference type="Pfam" id="PF26061"/>
    </source>
</evidence>
<dbReference type="Proteomes" id="UP001369815">
    <property type="component" value="Unassembled WGS sequence"/>
</dbReference>
<dbReference type="AlphaFoldDB" id="A0AAX6MLR6"/>
<accession>A0AAX6MLR6</accession>
<feature type="domain" description="DUF8021" evidence="2">
    <location>
        <begin position="491"/>
        <end position="607"/>
    </location>
</feature>